<name>A0A830CK10_9LAMI</name>
<dbReference type="PANTHER" id="PTHR31589:SF111">
    <property type="entry name" value="NEPROSIN DOMAIN-CONTAINING PROTEIN"/>
    <property type="match status" value="1"/>
</dbReference>
<keyword evidence="3" id="KW-1185">Reference proteome</keyword>
<dbReference type="InterPro" id="IPR053168">
    <property type="entry name" value="Glutamic_endopeptidase"/>
</dbReference>
<feature type="domain" description="Neprosin PEP catalytic" evidence="1">
    <location>
        <begin position="109"/>
        <end position="262"/>
    </location>
</feature>
<dbReference type="InterPro" id="IPR004314">
    <property type="entry name" value="Neprosin"/>
</dbReference>
<evidence type="ECO:0000259" key="1">
    <source>
        <dbReference type="PROSITE" id="PS52045"/>
    </source>
</evidence>
<dbReference type="PROSITE" id="PS52045">
    <property type="entry name" value="NEPROSIN_PEP_CD"/>
    <property type="match status" value="1"/>
</dbReference>
<evidence type="ECO:0000313" key="2">
    <source>
        <dbReference type="EMBL" id="GFQ00161.1"/>
    </source>
</evidence>
<proteinExistence type="predicted"/>
<dbReference type="Pfam" id="PF03080">
    <property type="entry name" value="Neprosin"/>
    <property type="match status" value="1"/>
</dbReference>
<dbReference type="AlphaFoldDB" id="A0A830CK10"/>
<accession>A0A830CK10</accession>
<dbReference type="EMBL" id="BMAC01000611">
    <property type="protein sequence ID" value="GFQ00161.1"/>
    <property type="molecule type" value="Genomic_DNA"/>
</dbReference>
<dbReference type="OrthoDB" id="1858978at2759"/>
<reference evidence="2" key="1">
    <citation type="submission" date="2020-07" db="EMBL/GenBank/DDBJ databases">
        <title>Ethylene signaling mediates host invasion by parasitic plants.</title>
        <authorList>
            <person name="Yoshida S."/>
        </authorList>
    </citation>
    <scope>NUCLEOTIDE SEQUENCE</scope>
    <source>
        <strain evidence="2">Okayama</strain>
    </source>
</reference>
<feature type="non-terminal residue" evidence="2">
    <location>
        <position position="262"/>
    </location>
</feature>
<gene>
    <name evidence="2" type="ORF">PHJA_002160100</name>
</gene>
<dbReference type="Gene3D" id="3.90.1320.10">
    <property type="entry name" value="Outer-capsid protein sigma 3, large lobe"/>
    <property type="match status" value="1"/>
</dbReference>
<dbReference type="InterPro" id="IPR025521">
    <property type="entry name" value="Neprosin_propep"/>
</dbReference>
<evidence type="ECO:0000313" key="3">
    <source>
        <dbReference type="Proteomes" id="UP000653305"/>
    </source>
</evidence>
<protein>
    <recommendedName>
        <fullName evidence="1">Neprosin PEP catalytic domain-containing protein</fullName>
    </recommendedName>
</protein>
<dbReference type="PANTHER" id="PTHR31589">
    <property type="entry name" value="PROTEIN, PUTATIVE (DUF239)-RELATED-RELATED"/>
    <property type="match status" value="1"/>
</dbReference>
<dbReference type="Pfam" id="PF14365">
    <property type="entry name" value="Neprosin_AP"/>
    <property type="match status" value="1"/>
</dbReference>
<sequence length="262" mass="30235">SEDGDIIDCIDIYQQPAFDHPALRNHKIQLTPSYDVKMETEAGKKMHVGNKNLITQTWHKSGSCPMGTIPVRRAHKNIISKGNSIRDYERKNPVNMHYDKQLNDSKKLHLQLENHSLAILHTEGYAYLGAKGDIKVWNPRVGSYDEYFTSRVALKSGPYYDFEAIESGWAVNPRVYGDKQTRLFVYWTVDASKKTRCFDLTCPGFGANKQRDSPWCCNIPNFKPNWSPISNNYLHPQRIEHKQLVGTIRREDQHRILAARSF</sequence>
<organism evidence="2 3">
    <name type="scientific">Phtheirospermum japonicum</name>
    <dbReference type="NCBI Taxonomy" id="374723"/>
    <lineage>
        <taxon>Eukaryota</taxon>
        <taxon>Viridiplantae</taxon>
        <taxon>Streptophyta</taxon>
        <taxon>Embryophyta</taxon>
        <taxon>Tracheophyta</taxon>
        <taxon>Spermatophyta</taxon>
        <taxon>Magnoliopsida</taxon>
        <taxon>eudicotyledons</taxon>
        <taxon>Gunneridae</taxon>
        <taxon>Pentapetalae</taxon>
        <taxon>asterids</taxon>
        <taxon>lamiids</taxon>
        <taxon>Lamiales</taxon>
        <taxon>Orobanchaceae</taxon>
        <taxon>Orobanchaceae incertae sedis</taxon>
        <taxon>Phtheirospermum</taxon>
    </lineage>
</organism>
<dbReference type="Proteomes" id="UP000653305">
    <property type="component" value="Unassembled WGS sequence"/>
</dbReference>
<comment type="caution">
    <text evidence="2">The sequence shown here is derived from an EMBL/GenBank/DDBJ whole genome shotgun (WGS) entry which is preliminary data.</text>
</comment>